<evidence type="ECO:0000256" key="3">
    <source>
        <dbReference type="ARBA" id="ARBA00022475"/>
    </source>
</evidence>
<dbReference type="SUPFAM" id="SSF82861">
    <property type="entry name" value="Mechanosensitive channel protein MscS (YggB), transmembrane region"/>
    <property type="match status" value="1"/>
</dbReference>
<gene>
    <name evidence="10" type="ORF">ACFL27_17450</name>
</gene>
<dbReference type="PROSITE" id="PS01246">
    <property type="entry name" value="UPF0003"/>
    <property type="match status" value="1"/>
</dbReference>
<name>A0ABV6Z0K8_UNCC1</name>
<dbReference type="Pfam" id="PF00924">
    <property type="entry name" value="MS_channel_2nd"/>
    <property type="match status" value="1"/>
</dbReference>
<comment type="caution">
    <text evidence="10">The sequence shown here is derived from an EMBL/GenBank/DDBJ whole genome shotgun (WGS) entry which is preliminary data.</text>
</comment>
<evidence type="ECO:0000256" key="1">
    <source>
        <dbReference type="ARBA" id="ARBA00004651"/>
    </source>
</evidence>
<proteinExistence type="inferred from homology"/>
<dbReference type="InterPro" id="IPR011014">
    <property type="entry name" value="MscS_channel_TM-2"/>
</dbReference>
<dbReference type="InterPro" id="IPR023408">
    <property type="entry name" value="MscS_beta-dom_sf"/>
</dbReference>
<evidence type="ECO:0000256" key="6">
    <source>
        <dbReference type="ARBA" id="ARBA00023136"/>
    </source>
</evidence>
<dbReference type="SUPFAM" id="SSF50182">
    <property type="entry name" value="Sm-like ribonucleoproteins"/>
    <property type="match status" value="1"/>
</dbReference>
<dbReference type="Gene3D" id="2.30.30.60">
    <property type="match status" value="1"/>
</dbReference>
<evidence type="ECO:0000259" key="8">
    <source>
        <dbReference type="Pfam" id="PF00924"/>
    </source>
</evidence>
<dbReference type="InterPro" id="IPR010920">
    <property type="entry name" value="LSM_dom_sf"/>
</dbReference>
<evidence type="ECO:0000256" key="7">
    <source>
        <dbReference type="SAM" id="Phobius"/>
    </source>
</evidence>
<feature type="domain" description="Mechanosensitive ion channel MscS C-terminal" evidence="9">
    <location>
        <begin position="177"/>
        <end position="259"/>
    </location>
</feature>
<dbReference type="InterPro" id="IPR006686">
    <property type="entry name" value="MscS_channel_CS"/>
</dbReference>
<evidence type="ECO:0000256" key="4">
    <source>
        <dbReference type="ARBA" id="ARBA00022692"/>
    </source>
</evidence>
<dbReference type="Gene3D" id="1.10.287.1260">
    <property type="match status" value="1"/>
</dbReference>
<accession>A0ABV6Z0K8</accession>
<evidence type="ECO:0000256" key="5">
    <source>
        <dbReference type="ARBA" id="ARBA00022989"/>
    </source>
</evidence>
<evidence type="ECO:0000313" key="11">
    <source>
        <dbReference type="Proteomes" id="UP001594351"/>
    </source>
</evidence>
<dbReference type="Pfam" id="PF05552">
    <property type="entry name" value="MS_channel_1st_1"/>
    <property type="match status" value="1"/>
</dbReference>
<organism evidence="10 11">
    <name type="scientific">candidate division CSSED10-310 bacterium</name>
    <dbReference type="NCBI Taxonomy" id="2855610"/>
    <lineage>
        <taxon>Bacteria</taxon>
        <taxon>Bacteria division CSSED10-310</taxon>
    </lineage>
</organism>
<dbReference type="PANTHER" id="PTHR30221:SF1">
    <property type="entry name" value="SMALL-CONDUCTANCE MECHANOSENSITIVE CHANNEL"/>
    <property type="match status" value="1"/>
</dbReference>
<dbReference type="Pfam" id="PF21082">
    <property type="entry name" value="MS_channel_3rd"/>
    <property type="match status" value="1"/>
</dbReference>
<comment type="subcellular location">
    <subcellularLocation>
        <location evidence="1">Cell membrane</location>
        <topology evidence="1">Multi-pass membrane protein</topology>
    </subcellularLocation>
</comment>
<keyword evidence="5 7" id="KW-1133">Transmembrane helix</keyword>
<protein>
    <submittedName>
        <fullName evidence="10">Mechanosensitive ion channel family protein</fullName>
    </submittedName>
</protein>
<keyword evidence="6 7" id="KW-0472">Membrane</keyword>
<dbReference type="InterPro" id="IPR049278">
    <property type="entry name" value="MS_channel_C"/>
</dbReference>
<dbReference type="InterPro" id="IPR006685">
    <property type="entry name" value="MscS_channel_2nd"/>
</dbReference>
<evidence type="ECO:0000259" key="9">
    <source>
        <dbReference type="Pfam" id="PF21082"/>
    </source>
</evidence>
<dbReference type="Gene3D" id="3.30.70.100">
    <property type="match status" value="1"/>
</dbReference>
<dbReference type="Proteomes" id="UP001594351">
    <property type="component" value="Unassembled WGS sequence"/>
</dbReference>
<feature type="transmembrane region" description="Helical" evidence="7">
    <location>
        <begin position="63"/>
        <end position="83"/>
    </location>
</feature>
<dbReference type="InterPro" id="IPR045275">
    <property type="entry name" value="MscS_archaea/bacteria_type"/>
</dbReference>
<evidence type="ECO:0000256" key="2">
    <source>
        <dbReference type="ARBA" id="ARBA00008017"/>
    </source>
</evidence>
<keyword evidence="3" id="KW-1003">Cell membrane</keyword>
<dbReference type="InterPro" id="IPR008910">
    <property type="entry name" value="MSC_TM_helix"/>
</dbReference>
<sequence length="272" mass="29989">MKDVEQYYDKAIEMIMEHGPRIILAFIVLIVGLLIIKLVVRALKRAFERSNVDQSLKSFLKSLVSILLKALLFISVASMIGIATTSFVAIIGAAGLAVGLALQGSLANFAGGVLILLFKPYKVGDFIEAQGHAGTVHEIQVFNTVVKTPDNKTIIIPNGPLSGGSITNYSTEEERRVDMTFGIGYNDDLLKAKTLLETAVQENNLILAEPPATIVVSELADSSVNFAVRVWCKSENYWKVFFGMTEKIKLLFDREGISIPFPQRDIHIFQEK</sequence>
<feature type="domain" description="Mechanosensitive ion channel MscS" evidence="8">
    <location>
        <begin position="105"/>
        <end position="170"/>
    </location>
</feature>
<feature type="transmembrane region" description="Helical" evidence="7">
    <location>
        <begin position="89"/>
        <end position="118"/>
    </location>
</feature>
<evidence type="ECO:0000313" key="10">
    <source>
        <dbReference type="EMBL" id="MFC1851981.1"/>
    </source>
</evidence>
<feature type="transmembrane region" description="Helical" evidence="7">
    <location>
        <begin position="22"/>
        <end position="43"/>
    </location>
</feature>
<reference evidence="10 11" key="1">
    <citation type="submission" date="2024-09" db="EMBL/GenBank/DDBJ databases">
        <title>Laminarin stimulates single cell rates of sulfate reduction while oxygen inhibits transcriptomic activity in coastal marine sediment.</title>
        <authorList>
            <person name="Lindsay M."/>
            <person name="Orcutt B."/>
            <person name="Emerson D."/>
            <person name="Stepanauskas R."/>
            <person name="D'Angelo T."/>
        </authorList>
    </citation>
    <scope>NUCLEOTIDE SEQUENCE [LARGE SCALE GENOMIC DNA]</scope>
    <source>
        <strain evidence="10">SAG AM-311-K15</strain>
    </source>
</reference>
<dbReference type="InterPro" id="IPR011066">
    <property type="entry name" value="MscS_channel_C_sf"/>
</dbReference>
<keyword evidence="4 7" id="KW-0812">Transmembrane</keyword>
<dbReference type="SUPFAM" id="SSF82689">
    <property type="entry name" value="Mechanosensitive channel protein MscS (YggB), C-terminal domain"/>
    <property type="match status" value="1"/>
</dbReference>
<comment type="similarity">
    <text evidence="2">Belongs to the MscS (TC 1.A.23) family.</text>
</comment>
<dbReference type="PANTHER" id="PTHR30221">
    <property type="entry name" value="SMALL-CONDUCTANCE MECHANOSENSITIVE CHANNEL"/>
    <property type="match status" value="1"/>
</dbReference>
<keyword evidence="11" id="KW-1185">Reference proteome</keyword>
<dbReference type="EMBL" id="JBHPBY010000250">
    <property type="protein sequence ID" value="MFC1851981.1"/>
    <property type="molecule type" value="Genomic_DNA"/>
</dbReference>